<dbReference type="GeneID" id="11522883"/>
<dbReference type="KEGG" id="ttt:THITE_2122553"/>
<feature type="chain" id="PRO_5003436510" evidence="2">
    <location>
        <begin position="21"/>
        <end position="216"/>
    </location>
</feature>
<keyword evidence="1" id="KW-1133">Transmembrane helix</keyword>
<evidence type="ECO:0000313" key="3">
    <source>
        <dbReference type="EMBL" id="AEO70788.1"/>
    </source>
</evidence>
<dbReference type="PROSITE" id="PS51257">
    <property type="entry name" value="PROKAR_LIPOPROTEIN"/>
    <property type="match status" value="1"/>
</dbReference>
<dbReference type="eggNOG" id="ENOG502RPUX">
    <property type="taxonomic scope" value="Eukaryota"/>
</dbReference>
<sequence>MRSRGPPLLLLALACRYAAAGSADNQTTTTTAVSVYLPEYSDSDWAALRGSIISSDESVTAYTVFCADQAPSCQIAGALPFVFTEGAHTLVYTGSDPGTLTADLRCQLEGTTAATCTGSSSLGANDREGTLTGPTQVAWTKTFAAADVTWGVLTLSTPPPLPGTTGFDGPAVPTVMAAPTPTSGARGRLVSRAVMLGASVGAVVLSCLFCFGEGIF</sequence>
<evidence type="ECO:0000256" key="1">
    <source>
        <dbReference type="SAM" id="Phobius"/>
    </source>
</evidence>
<keyword evidence="4" id="KW-1185">Reference proteome</keyword>
<dbReference type="HOGENOM" id="CLU_086402_0_0_1"/>
<keyword evidence="1" id="KW-0472">Membrane</keyword>
<dbReference type="PANTHER" id="PTHR40640:SF1">
    <property type="entry name" value="ANCHORED GLYCOPROTEIN, PUTATIVE (AFU_ORTHOLOGUE AFUA_8G04860)-RELATED"/>
    <property type="match status" value="1"/>
</dbReference>
<accession>G2RDK3</accession>
<dbReference type="Proteomes" id="UP000008181">
    <property type="component" value="Chromosome 5"/>
</dbReference>
<reference evidence="3 4" key="1">
    <citation type="journal article" date="2011" name="Nat. Biotechnol.">
        <title>Comparative genomic analysis of the thermophilic biomass-degrading fungi Myceliophthora thermophila and Thielavia terrestris.</title>
        <authorList>
            <person name="Berka R.M."/>
            <person name="Grigoriev I.V."/>
            <person name="Otillar R."/>
            <person name="Salamov A."/>
            <person name="Grimwood J."/>
            <person name="Reid I."/>
            <person name="Ishmael N."/>
            <person name="John T."/>
            <person name="Darmond C."/>
            <person name="Moisan M.-C."/>
            <person name="Henrissat B."/>
            <person name="Coutinho P.M."/>
            <person name="Lombard V."/>
            <person name="Natvig D.O."/>
            <person name="Lindquist E."/>
            <person name="Schmutz J."/>
            <person name="Lucas S."/>
            <person name="Harris P."/>
            <person name="Powlowski J."/>
            <person name="Bellemare A."/>
            <person name="Taylor D."/>
            <person name="Butler G."/>
            <person name="de Vries R.P."/>
            <person name="Allijn I.E."/>
            <person name="van den Brink J."/>
            <person name="Ushinsky S."/>
            <person name="Storms R."/>
            <person name="Powell A.J."/>
            <person name="Paulsen I.T."/>
            <person name="Elbourne L.D.H."/>
            <person name="Baker S.E."/>
            <person name="Magnuson J."/>
            <person name="LaBoissiere S."/>
            <person name="Clutterbuck A.J."/>
            <person name="Martinez D."/>
            <person name="Wogulis M."/>
            <person name="de Leon A.L."/>
            <person name="Rey M.W."/>
            <person name="Tsang A."/>
        </authorList>
    </citation>
    <scope>NUCLEOTIDE SEQUENCE [LARGE SCALE GENOMIC DNA]</scope>
    <source>
        <strain evidence="4">ATCC 38088 / NRRL 8126</strain>
    </source>
</reference>
<name>G2RDK3_THETT</name>
<gene>
    <name evidence="3" type="ORF">THITE_2122553</name>
</gene>
<dbReference type="RefSeq" id="XP_003657124.1">
    <property type="nucleotide sequence ID" value="XM_003657076.1"/>
</dbReference>
<feature type="transmembrane region" description="Helical" evidence="1">
    <location>
        <begin position="189"/>
        <end position="211"/>
    </location>
</feature>
<keyword evidence="2" id="KW-0732">Signal</keyword>
<proteinExistence type="predicted"/>
<keyword evidence="1" id="KW-0812">Transmembrane</keyword>
<dbReference type="EMBL" id="CP003013">
    <property type="protein sequence ID" value="AEO70788.1"/>
    <property type="molecule type" value="Genomic_DNA"/>
</dbReference>
<dbReference type="AlphaFoldDB" id="G2RDK3"/>
<dbReference type="OrthoDB" id="4991875at2759"/>
<dbReference type="PANTHER" id="PTHR40640">
    <property type="entry name" value="ANCHORED GLYCOPROTEIN, PUTATIVE (AFU_ORTHOLOGUE AFUA_8G04860)-RELATED"/>
    <property type="match status" value="1"/>
</dbReference>
<feature type="signal peptide" evidence="2">
    <location>
        <begin position="1"/>
        <end position="20"/>
    </location>
</feature>
<protein>
    <submittedName>
        <fullName evidence="3">Uncharacterized protein</fullName>
    </submittedName>
</protein>
<organism evidence="3 4">
    <name type="scientific">Thermothielavioides terrestris (strain ATCC 38088 / NRRL 8126)</name>
    <name type="common">Thielavia terrestris</name>
    <dbReference type="NCBI Taxonomy" id="578455"/>
    <lineage>
        <taxon>Eukaryota</taxon>
        <taxon>Fungi</taxon>
        <taxon>Dikarya</taxon>
        <taxon>Ascomycota</taxon>
        <taxon>Pezizomycotina</taxon>
        <taxon>Sordariomycetes</taxon>
        <taxon>Sordariomycetidae</taxon>
        <taxon>Sordariales</taxon>
        <taxon>Chaetomiaceae</taxon>
        <taxon>Thermothielavioides</taxon>
        <taxon>Thermothielavioides terrestris</taxon>
    </lineage>
</organism>
<evidence type="ECO:0000256" key="2">
    <source>
        <dbReference type="SAM" id="SignalP"/>
    </source>
</evidence>
<evidence type="ECO:0000313" key="4">
    <source>
        <dbReference type="Proteomes" id="UP000008181"/>
    </source>
</evidence>